<dbReference type="Proteomes" id="UP001372338">
    <property type="component" value="Unassembled WGS sequence"/>
</dbReference>
<reference evidence="1 2" key="1">
    <citation type="submission" date="2024-01" db="EMBL/GenBank/DDBJ databases">
        <title>The genomes of 5 underutilized Papilionoideae crops provide insights into root nodulation and disease resistanc.</title>
        <authorList>
            <person name="Yuan L."/>
        </authorList>
    </citation>
    <scope>NUCLEOTIDE SEQUENCE [LARGE SCALE GENOMIC DNA]</scope>
    <source>
        <strain evidence="1">ZHUSHIDOU_FW_LH</strain>
        <tissue evidence="1">Leaf</tissue>
    </source>
</reference>
<organism evidence="1 2">
    <name type="scientific">Crotalaria pallida</name>
    <name type="common">Smooth rattlebox</name>
    <name type="synonym">Crotalaria striata</name>
    <dbReference type="NCBI Taxonomy" id="3830"/>
    <lineage>
        <taxon>Eukaryota</taxon>
        <taxon>Viridiplantae</taxon>
        <taxon>Streptophyta</taxon>
        <taxon>Embryophyta</taxon>
        <taxon>Tracheophyta</taxon>
        <taxon>Spermatophyta</taxon>
        <taxon>Magnoliopsida</taxon>
        <taxon>eudicotyledons</taxon>
        <taxon>Gunneridae</taxon>
        <taxon>Pentapetalae</taxon>
        <taxon>rosids</taxon>
        <taxon>fabids</taxon>
        <taxon>Fabales</taxon>
        <taxon>Fabaceae</taxon>
        <taxon>Papilionoideae</taxon>
        <taxon>50 kb inversion clade</taxon>
        <taxon>genistoids sensu lato</taxon>
        <taxon>core genistoids</taxon>
        <taxon>Crotalarieae</taxon>
        <taxon>Crotalaria</taxon>
    </lineage>
</organism>
<keyword evidence="2" id="KW-1185">Reference proteome</keyword>
<proteinExistence type="predicted"/>
<gene>
    <name evidence="1" type="ORF">RIF29_38612</name>
</gene>
<evidence type="ECO:0000313" key="1">
    <source>
        <dbReference type="EMBL" id="KAK7243800.1"/>
    </source>
</evidence>
<comment type="caution">
    <text evidence="1">The sequence shown here is derived from an EMBL/GenBank/DDBJ whole genome shotgun (WGS) entry which is preliminary data.</text>
</comment>
<name>A0AAN9E0A2_CROPI</name>
<protein>
    <submittedName>
        <fullName evidence="1">Uncharacterized protein</fullName>
    </submittedName>
</protein>
<sequence length="141" mass="15667">MRVKAVNAARGGPEVCGIVRFHEEERDLANHEPGLFSYNIMDTQLLLPNGSARLQLIMVFVVQLNMHSSSPSSFQGSARLQLTEMHLVRHDERAAIRNCIRSILKRFQMIGVTMAMASHPLAPPPAQEVVTFVPYATNAKS</sequence>
<accession>A0AAN9E0A2</accession>
<evidence type="ECO:0000313" key="2">
    <source>
        <dbReference type="Proteomes" id="UP001372338"/>
    </source>
</evidence>
<dbReference type="EMBL" id="JAYWIO010000008">
    <property type="protein sequence ID" value="KAK7243800.1"/>
    <property type="molecule type" value="Genomic_DNA"/>
</dbReference>
<dbReference type="AlphaFoldDB" id="A0AAN9E0A2"/>